<feature type="transmembrane region" description="Helical" evidence="1">
    <location>
        <begin position="46"/>
        <end position="66"/>
    </location>
</feature>
<evidence type="ECO:0000313" key="2">
    <source>
        <dbReference type="EMBL" id="MBX33083.1"/>
    </source>
</evidence>
<evidence type="ECO:0000256" key="1">
    <source>
        <dbReference type="SAM" id="Phobius"/>
    </source>
</evidence>
<dbReference type="EMBL" id="GGEC01052599">
    <property type="protein sequence ID" value="MBX33083.1"/>
    <property type="molecule type" value="Transcribed_RNA"/>
</dbReference>
<keyword evidence="1" id="KW-1133">Transmembrane helix</keyword>
<reference evidence="3" key="1">
    <citation type="submission" date="2018-02" db="EMBL/GenBank/DDBJ databases">
        <title>Rhizophora mucronata_Transcriptome.</title>
        <authorList>
            <person name="Meera S.P."/>
            <person name="Sreeshan A."/>
            <person name="Augustine A."/>
        </authorList>
    </citation>
    <scope>NUCLEOTIDE SEQUENCE</scope>
    <source>
        <tissue evidence="3">Leaf</tissue>
    </source>
</reference>
<organism evidence="3">
    <name type="scientific">Rhizophora mucronata</name>
    <name type="common">Asiatic mangrove</name>
    <dbReference type="NCBI Taxonomy" id="61149"/>
    <lineage>
        <taxon>Eukaryota</taxon>
        <taxon>Viridiplantae</taxon>
        <taxon>Streptophyta</taxon>
        <taxon>Embryophyta</taxon>
        <taxon>Tracheophyta</taxon>
        <taxon>Spermatophyta</taxon>
        <taxon>Magnoliopsida</taxon>
        <taxon>eudicotyledons</taxon>
        <taxon>Gunneridae</taxon>
        <taxon>Pentapetalae</taxon>
        <taxon>rosids</taxon>
        <taxon>fabids</taxon>
        <taxon>Malpighiales</taxon>
        <taxon>Rhizophoraceae</taxon>
        <taxon>Rhizophora</taxon>
    </lineage>
</organism>
<keyword evidence="1" id="KW-0812">Transmembrane</keyword>
<name>A0A2P2MS94_RHIMU</name>
<accession>A0A2P2MS94</accession>
<dbReference type="AlphaFoldDB" id="A0A2P2MS94"/>
<proteinExistence type="predicted"/>
<sequence>MCQACGFFWIFWLIWLAYEFGTLPLRHSRSIIWLSCGIMLNKTDGHLCCIFYSLLCSLGTCLIFIVSRACTFAGSYARIQVHSLYVLLQTNPKQ</sequence>
<dbReference type="EMBL" id="GGEC01052606">
    <property type="protein sequence ID" value="MBX33090.1"/>
    <property type="molecule type" value="Transcribed_RNA"/>
</dbReference>
<keyword evidence="1" id="KW-0472">Membrane</keyword>
<feature type="transmembrane region" description="Helical" evidence="1">
    <location>
        <begin position="6"/>
        <end position="25"/>
    </location>
</feature>
<evidence type="ECO:0000313" key="3">
    <source>
        <dbReference type="EMBL" id="MBX33090.1"/>
    </source>
</evidence>
<protein>
    <submittedName>
        <fullName evidence="2 3">Exocyst complex component sec3</fullName>
    </submittedName>
</protein>